<sequence length="249" mass="26925">MADLNRVMSSRSRQPRTQKDDGAARIPSLSPPGRRRRGGFARLRGTSAPVLVVLCLRRAEVGRIEAAATLFRRIVATAELQQALHCRDATRSGRRRQRGCVWQVCLFHLRVVDPVEFHEACKRVTLFPVRPQFVDAYQRWTEDICRSPVRSGAGEERPAQLRREALLAPALEGRAPRRLAPQGGAPPQHGLAPKSALHAVGSLVFAAPAGMAAGTMAAQCSGPQVGVIAAAGAMPRLACTPPSGHRAFE</sequence>
<feature type="region of interest" description="Disordered" evidence="1">
    <location>
        <begin position="1"/>
        <end position="40"/>
    </location>
</feature>
<gene>
    <name evidence="2" type="ORF">PBAH0796_LOCUS21546</name>
</gene>
<dbReference type="EMBL" id="HBEG01035211">
    <property type="protein sequence ID" value="CAD8373822.1"/>
    <property type="molecule type" value="Transcribed_RNA"/>
</dbReference>
<organism evidence="2">
    <name type="scientific">Pyrodinium bahamense</name>
    <dbReference type="NCBI Taxonomy" id="73915"/>
    <lineage>
        <taxon>Eukaryota</taxon>
        <taxon>Sar</taxon>
        <taxon>Alveolata</taxon>
        <taxon>Dinophyceae</taxon>
        <taxon>Gonyaulacales</taxon>
        <taxon>Pyrocystaceae</taxon>
        <taxon>Pyrodinium</taxon>
    </lineage>
</organism>
<evidence type="ECO:0000256" key="1">
    <source>
        <dbReference type="SAM" id="MobiDB-lite"/>
    </source>
</evidence>
<protein>
    <submittedName>
        <fullName evidence="2">Uncharacterized protein</fullName>
    </submittedName>
</protein>
<proteinExistence type="predicted"/>
<accession>A0A7S0ATQ3</accession>
<reference evidence="2" key="1">
    <citation type="submission" date="2021-01" db="EMBL/GenBank/DDBJ databases">
        <authorList>
            <person name="Corre E."/>
            <person name="Pelletier E."/>
            <person name="Niang G."/>
            <person name="Scheremetjew M."/>
            <person name="Finn R."/>
            <person name="Kale V."/>
            <person name="Holt S."/>
            <person name="Cochrane G."/>
            <person name="Meng A."/>
            <person name="Brown T."/>
            <person name="Cohen L."/>
        </authorList>
    </citation>
    <scope>NUCLEOTIDE SEQUENCE</scope>
    <source>
        <strain evidence="2">Pbaha01</strain>
    </source>
</reference>
<dbReference type="AlphaFoldDB" id="A0A7S0ATQ3"/>
<evidence type="ECO:0000313" key="2">
    <source>
        <dbReference type="EMBL" id="CAD8373822.1"/>
    </source>
</evidence>
<name>A0A7S0ATQ3_9DINO</name>